<evidence type="ECO:0000256" key="1">
    <source>
        <dbReference type="SAM" id="MobiDB-lite"/>
    </source>
</evidence>
<dbReference type="PROSITE" id="PS50217">
    <property type="entry name" value="BZIP"/>
    <property type="match status" value="1"/>
</dbReference>
<reference evidence="3" key="1">
    <citation type="submission" date="2022-08" db="EMBL/GenBank/DDBJ databases">
        <title>Novel sulfate-reducing endosymbionts in the free-living metamonad Anaeramoeba.</title>
        <authorList>
            <person name="Jerlstrom-Hultqvist J."/>
            <person name="Cepicka I."/>
            <person name="Gallot-Lavallee L."/>
            <person name="Salas-Leiva D."/>
            <person name="Curtis B.A."/>
            <person name="Zahonova K."/>
            <person name="Pipaliya S."/>
            <person name="Dacks J."/>
            <person name="Roger A.J."/>
        </authorList>
    </citation>
    <scope>NUCLEOTIDE SEQUENCE</scope>
    <source>
        <strain evidence="3">Schooner1</strain>
    </source>
</reference>
<dbReference type="Pfam" id="PF00170">
    <property type="entry name" value="bZIP_1"/>
    <property type="match status" value="1"/>
</dbReference>
<dbReference type="SMART" id="SM00338">
    <property type="entry name" value="BRLZ"/>
    <property type="match status" value="1"/>
</dbReference>
<sequence length="267" mass="31725">MSTKNRKRQVITISKRSKTSNEKKRRMLSKRHTKTKNTQNPTIIKKTKTKTKSQMPVNEKVVEKKKLVRKERNRINARRFRERRKVYVDTLEKETKELKEENNSLTNELTKVQKQNLELLALIEELKKNGNATGPIVQPTPMAEEKEVEQTQEIVQEKVQEQEQEPEQEQEQEKEQEKEESEGVLSANDIYEIESPLPSDNFYEDLEVNLQSAIQDFQRSEMFENDFDFPTEQQYIYDQQNEKQNSQWANLTENSSYEQNIFSSKFL</sequence>
<dbReference type="EMBL" id="JAOAOG010000006">
    <property type="protein sequence ID" value="KAJ6255336.1"/>
    <property type="molecule type" value="Genomic_DNA"/>
</dbReference>
<feature type="compositionally biased region" description="Basic and acidic residues" evidence="1">
    <location>
        <begin position="143"/>
        <end position="161"/>
    </location>
</feature>
<feature type="region of interest" description="Disordered" evidence="1">
    <location>
        <begin position="131"/>
        <end position="188"/>
    </location>
</feature>
<protein>
    <submittedName>
        <fullName evidence="3">Cyclic-amp response element binding protein</fullName>
    </submittedName>
</protein>
<dbReference type="InterPro" id="IPR046347">
    <property type="entry name" value="bZIP_sf"/>
</dbReference>
<evidence type="ECO:0000313" key="3">
    <source>
        <dbReference type="EMBL" id="KAJ6255336.1"/>
    </source>
</evidence>
<comment type="caution">
    <text evidence="3">The sequence shown here is derived from an EMBL/GenBank/DDBJ whole genome shotgun (WGS) entry which is preliminary data.</text>
</comment>
<feature type="domain" description="BZIP" evidence="2">
    <location>
        <begin position="63"/>
        <end position="126"/>
    </location>
</feature>
<dbReference type="Gene3D" id="1.20.5.170">
    <property type="match status" value="1"/>
</dbReference>
<evidence type="ECO:0000313" key="4">
    <source>
        <dbReference type="Proteomes" id="UP001150062"/>
    </source>
</evidence>
<dbReference type="Proteomes" id="UP001150062">
    <property type="component" value="Unassembled WGS sequence"/>
</dbReference>
<name>A0ABQ8ZEL6_9EUKA</name>
<dbReference type="SUPFAM" id="SSF57959">
    <property type="entry name" value="Leucine zipper domain"/>
    <property type="match status" value="1"/>
</dbReference>
<evidence type="ECO:0000259" key="2">
    <source>
        <dbReference type="PROSITE" id="PS50217"/>
    </source>
</evidence>
<keyword evidence="4" id="KW-1185">Reference proteome</keyword>
<gene>
    <name evidence="3" type="ORF">M0813_11551</name>
</gene>
<proteinExistence type="predicted"/>
<dbReference type="InterPro" id="IPR004827">
    <property type="entry name" value="bZIP"/>
</dbReference>
<accession>A0ABQ8ZEL6</accession>
<feature type="region of interest" description="Disordered" evidence="1">
    <location>
        <begin position="1"/>
        <end position="57"/>
    </location>
</feature>
<organism evidence="3 4">
    <name type="scientific">Anaeramoeba flamelloides</name>
    <dbReference type="NCBI Taxonomy" id="1746091"/>
    <lineage>
        <taxon>Eukaryota</taxon>
        <taxon>Metamonada</taxon>
        <taxon>Anaeramoebidae</taxon>
        <taxon>Anaeramoeba</taxon>
    </lineage>
</organism>
<feature type="compositionally biased region" description="Basic residues" evidence="1">
    <location>
        <begin position="1"/>
        <end position="35"/>
    </location>
</feature>